<evidence type="ECO:0000259" key="1">
    <source>
        <dbReference type="PROSITE" id="PS50181"/>
    </source>
</evidence>
<evidence type="ECO:0000313" key="3">
    <source>
        <dbReference type="Proteomes" id="UP000054248"/>
    </source>
</evidence>
<name>A0A0C3KZG1_9AGAM</name>
<organism evidence="2 3">
    <name type="scientific">Tulasnella calospora MUT 4182</name>
    <dbReference type="NCBI Taxonomy" id="1051891"/>
    <lineage>
        <taxon>Eukaryota</taxon>
        <taxon>Fungi</taxon>
        <taxon>Dikarya</taxon>
        <taxon>Basidiomycota</taxon>
        <taxon>Agaricomycotina</taxon>
        <taxon>Agaricomycetes</taxon>
        <taxon>Cantharellales</taxon>
        <taxon>Tulasnellaceae</taxon>
        <taxon>Tulasnella</taxon>
    </lineage>
</organism>
<dbReference type="EMBL" id="KN823019">
    <property type="protein sequence ID" value="KIO26783.1"/>
    <property type="molecule type" value="Genomic_DNA"/>
</dbReference>
<evidence type="ECO:0000313" key="2">
    <source>
        <dbReference type="EMBL" id="KIO26783.1"/>
    </source>
</evidence>
<dbReference type="Proteomes" id="UP000054248">
    <property type="component" value="Unassembled WGS sequence"/>
</dbReference>
<dbReference type="PROSITE" id="PS50181">
    <property type="entry name" value="FBOX"/>
    <property type="match status" value="1"/>
</dbReference>
<dbReference type="Gene3D" id="1.20.1280.50">
    <property type="match status" value="1"/>
</dbReference>
<sequence length="263" mass="29641">MSVRTSTAEKRASIKEIPLEVMRMIFAMSDKRVCAAAALVCRQWCSIALDELWRSLPSLPPLFKVLGPLVYAGYGQDLHPDLAIATQSWDAFKSYATRVRCLTYEDDDTDMAISTELIMRALVVHPHRRILPNLQAVVWRIYSTRLNHALAFCPPSLERMSLDIAEEYVPVDSVKRLLYGLSSSIANQLKFFKFGTSFLPSDNAALTTALNTFLKNQNGLLELKFTRYEIQDPATISEACQASPHLRTFCAEVLGFTKEMLRA</sequence>
<dbReference type="AlphaFoldDB" id="A0A0C3KZG1"/>
<accession>A0A0C3KZG1</accession>
<dbReference type="InterPro" id="IPR001810">
    <property type="entry name" value="F-box_dom"/>
</dbReference>
<dbReference type="InterPro" id="IPR036047">
    <property type="entry name" value="F-box-like_dom_sf"/>
</dbReference>
<keyword evidence="3" id="KW-1185">Reference proteome</keyword>
<dbReference type="OrthoDB" id="3200069at2759"/>
<protein>
    <recommendedName>
        <fullName evidence="1">F-box domain-containing protein</fullName>
    </recommendedName>
</protein>
<dbReference type="HOGENOM" id="CLU_1059900_0_0_1"/>
<proteinExistence type="predicted"/>
<gene>
    <name evidence="2" type="ORF">M407DRAFT_23978</name>
</gene>
<feature type="domain" description="F-box" evidence="1">
    <location>
        <begin position="11"/>
        <end position="56"/>
    </location>
</feature>
<reference evidence="2 3" key="1">
    <citation type="submission" date="2014-04" db="EMBL/GenBank/DDBJ databases">
        <authorList>
            <consortium name="DOE Joint Genome Institute"/>
            <person name="Kuo A."/>
            <person name="Girlanda M."/>
            <person name="Perotto S."/>
            <person name="Kohler A."/>
            <person name="Nagy L.G."/>
            <person name="Floudas D."/>
            <person name="Copeland A."/>
            <person name="Barry K.W."/>
            <person name="Cichocki N."/>
            <person name="Veneault-Fourrey C."/>
            <person name="LaButti K."/>
            <person name="Lindquist E.A."/>
            <person name="Lipzen A."/>
            <person name="Lundell T."/>
            <person name="Morin E."/>
            <person name="Murat C."/>
            <person name="Sun H."/>
            <person name="Tunlid A."/>
            <person name="Henrissat B."/>
            <person name="Grigoriev I.V."/>
            <person name="Hibbett D.S."/>
            <person name="Martin F."/>
            <person name="Nordberg H.P."/>
            <person name="Cantor M.N."/>
            <person name="Hua S.X."/>
        </authorList>
    </citation>
    <scope>NUCLEOTIDE SEQUENCE [LARGE SCALE GENOMIC DNA]</scope>
    <source>
        <strain evidence="2 3">MUT 4182</strain>
    </source>
</reference>
<dbReference type="SUPFAM" id="SSF81383">
    <property type="entry name" value="F-box domain"/>
    <property type="match status" value="1"/>
</dbReference>
<reference evidence="3" key="2">
    <citation type="submission" date="2015-01" db="EMBL/GenBank/DDBJ databases">
        <title>Evolutionary Origins and Diversification of the Mycorrhizal Mutualists.</title>
        <authorList>
            <consortium name="DOE Joint Genome Institute"/>
            <consortium name="Mycorrhizal Genomics Consortium"/>
            <person name="Kohler A."/>
            <person name="Kuo A."/>
            <person name="Nagy L.G."/>
            <person name="Floudas D."/>
            <person name="Copeland A."/>
            <person name="Barry K.W."/>
            <person name="Cichocki N."/>
            <person name="Veneault-Fourrey C."/>
            <person name="LaButti K."/>
            <person name="Lindquist E.A."/>
            <person name="Lipzen A."/>
            <person name="Lundell T."/>
            <person name="Morin E."/>
            <person name="Murat C."/>
            <person name="Riley R."/>
            <person name="Ohm R."/>
            <person name="Sun H."/>
            <person name="Tunlid A."/>
            <person name="Henrissat B."/>
            <person name="Grigoriev I.V."/>
            <person name="Hibbett D.S."/>
            <person name="Martin F."/>
        </authorList>
    </citation>
    <scope>NUCLEOTIDE SEQUENCE [LARGE SCALE GENOMIC DNA]</scope>
    <source>
        <strain evidence="3">MUT 4182</strain>
    </source>
</reference>
<dbReference type="Pfam" id="PF12937">
    <property type="entry name" value="F-box-like"/>
    <property type="match status" value="1"/>
</dbReference>
<feature type="non-terminal residue" evidence="2">
    <location>
        <position position="263"/>
    </location>
</feature>